<keyword evidence="7 14" id="KW-0378">Hydrolase</keyword>
<dbReference type="AlphaFoldDB" id="A0A411HFY8"/>
<dbReference type="InterPro" id="IPR000994">
    <property type="entry name" value="Pept_M24"/>
</dbReference>
<keyword evidence="6" id="KW-0479">Metal-binding</keyword>
<accession>A0A411HFY8</accession>
<keyword evidence="14" id="KW-0031">Aminopeptidase</keyword>
<gene>
    <name evidence="14" type="ORF">ELE36_02720</name>
</gene>
<evidence type="ECO:0000313" key="14">
    <source>
        <dbReference type="EMBL" id="QBB69374.1"/>
    </source>
</evidence>
<dbReference type="InterPro" id="IPR007865">
    <property type="entry name" value="Aminopep_P_N"/>
</dbReference>
<dbReference type="PANTHER" id="PTHR43226">
    <property type="entry name" value="XAA-PRO AMINOPEPTIDASE 3"/>
    <property type="match status" value="1"/>
</dbReference>
<dbReference type="InterPro" id="IPR029149">
    <property type="entry name" value="Creatin/AminoP/Spt16_N"/>
</dbReference>
<evidence type="ECO:0000256" key="7">
    <source>
        <dbReference type="ARBA" id="ARBA00022801"/>
    </source>
</evidence>
<evidence type="ECO:0000259" key="13">
    <source>
        <dbReference type="SMART" id="SM01011"/>
    </source>
</evidence>
<dbReference type="Pfam" id="PF05195">
    <property type="entry name" value="AMP_N"/>
    <property type="match status" value="1"/>
</dbReference>
<evidence type="ECO:0000256" key="2">
    <source>
        <dbReference type="ARBA" id="ARBA00001936"/>
    </source>
</evidence>
<comment type="catalytic activity">
    <reaction evidence="1">
        <text>Release of any N-terminal amino acid, including proline, that is linked to proline, even from a dipeptide or tripeptide.</text>
        <dbReference type="EC" id="3.4.11.9"/>
    </reaction>
</comment>
<dbReference type="EMBL" id="CP035704">
    <property type="protein sequence ID" value="QBB69374.1"/>
    <property type="molecule type" value="Genomic_DNA"/>
</dbReference>
<dbReference type="Proteomes" id="UP000291562">
    <property type="component" value="Chromosome"/>
</dbReference>
<dbReference type="InterPro" id="IPR036005">
    <property type="entry name" value="Creatinase/aminopeptidase-like"/>
</dbReference>
<dbReference type="NCBIfam" id="NF008131">
    <property type="entry name" value="PRK10879.1"/>
    <property type="match status" value="1"/>
</dbReference>
<evidence type="ECO:0000256" key="8">
    <source>
        <dbReference type="ARBA" id="ARBA00023049"/>
    </source>
</evidence>
<evidence type="ECO:0000256" key="12">
    <source>
        <dbReference type="ARBA" id="ARBA00081411"/>
    </source>
</evidence>
<dbReference type="GO" id="GO:0006508">
    <property type="term" value="P:proteolysis"/>
    <property type="evidence" value="ECO:0007669"/>
    <property type="project" value="UniProtKB-KW"/>
</dbReference>
<reference evidence="14 15" key="1">
    <citation type="submission" date="2019-01" db="EMBL/GenBank/DDBJ databases">
        <title>Pseudolysobacter antarctica gen. nov., sp. nov., isolated from Fildes Peninsula, Antarctica.</title>
        <authorList>
            <person name="Wei Z."/>
            <person name="Peng F."/>
        </authorList>
    </citation>
    <scope>NUCLEOTIDE SEQUENCE [LARGE SCALE GENOMIC DNA]</scope>
    <source>
        <strain evidence="14 15">AQ6-296</strain>
    </source>
</reference>
<dbReference type="InterPro" id="IPR052433">
    <property type="entry name" value="X-Pro_dipept-like"/>
</dbReference>
<dbReference type="CDD" id="cd01087">
    <property type="entry name" value="Prolidase"/>
    <property type="match status" value="1"/>
</dbReference>
<dbReference type="Gene3D" id="3.90.230.10">
    <property type="entry name" value="Creatinase/methionine aminopeptidase superfamily"/>
    <property type="match status" value="1"/>
</dbReference>
<feature type="domain" description="Aminopeptidase P N-terminal" evidence="13">
    <location>
        <begin position="2"/>
        <end position="136"/>
    </location>
</feature>
<dbReference type="Gene3D" id="3.40.350.10">
    <property type="entry name" value="Creatinase/prolidase N-terminal domain"/>
    <property type="match status" value="1"/>
</dbReference>
<evidence type="ECO:0000256" key="4">
    <source>
        <dbReference type="ARBA" id="ARBA00012574"/>
    </source>
</evidence>
<dbReference type="PANTHER" id="PTHR43226:SF4">
    <property type="entry name" value="XAA-PRO AMINOPEPTIDASE 3"/>
    <property type="match status" value="1"/>
</dbReference>
<sequence length="444" mass="49880">MIDQKEFARRRRQLMRMTGRDAITIVPAALERIRNNDAHYPYRQDSDFHYLTGFAEPQAVLVLIPGRAHGECILFCRERNAEREAWDGHRYGQEGAVEKFGMDDAFPIDDIDDILPGLIEGRTRVYYHFGRDPDFDLKLIGWVNHVRAQVKQGARAPHEFVALGHLLHDLRLFKSRDELRVMRKSAKIAAEAHVRAMQLARPGMSENQIEAELLHTLRRHDAVVSYEPIVGSGANACVLHYRANNGPLRDGDLLLIDAGAEYQCYASDITRTFPVNGIFNDEQRALYQIVLDAQLAAIDEVRAGRPFDAYHDAAVRVITAGLIKLGLLKGSVEKNISEASYRRFYMHKTGHWLGLDVHDVGDYRIDGVFRELEPGMVVTVEPGIYIAPDMKSVPAKWHGIGIRIEDDVLVTSGDPEVISADAPKTIAAIEALMAAARSTQAERK</sequence>
<protein>
    <recommendedName>
        <fullName evidence="10">Xaa-Pro aminopeptidase</fullName>
        <ecNumber evidence="4">3.4.11.9</ecNumber>
    </recommendedName>
    <alternativeName>
        <fullName evidence="11">Aminopeptidase P II</fullName>
    </alternativeName>
    <alternativeName>
        <fullName evidence="12">X-Pro aminopeptidase</fullName>
    </alternativeName>
</protein>
<keyword evidence="5" id="KW-0645">Protease</keyword>
<organism evidence="14 15">
    <name type="scientific">Pseudolysobacter antarcticus</name>
    <dbReference type="NCBI Taxonomy" id="2511995"/>
    <lineage>
        <taxon>Bacteria</taxon>
        <taxon>Pseudomonadati</taxon>
        <taxon>Pseudomonadota</taxon>
        <taxon>Gammaproteobacteria</taxon>
        <taxon>Lysobacterales</taxon>
        <taxon>Rhodanobacteraceae</taxon>
        <taxon>Pseudolysobacter</taxon>
    </lineage>
</organism>
<keyword evidence="15" id="KW-1185">Reference proteome</keyword>
<evidence type="ECO:0000256" key="1">
    <source>
        <dbReference type="ARBA" id="ARBA00001424"/>
    </source>
</evidence>
<dbReference type="EC" id="3.4.11.9" evidence="4"/>
<evidence type="ECO:0000256" key="10">
    <source>
        <dbReference type="ARBA" id="ARBA00069363"/>
    </source>
</evidence>
<evidence type="ECO:0000256" key="3">
    <source>
        <dbReference type="ARBA" id="ARBA00008766"/>
    </source>
</evidence>
<dbReference type="SUPFAM" id="SSF55920">
    <property type="entry name" value="Creatinase/aminopeptidase"/>
    <property type="match status" value="1"/>
</dbReference>
<dbReference type="Pfam" id="PF00557">
    <property type="entry name" value="Peptidase_M24"/>
    <property type="match status" value="1"/>
</dbReference>
<evidence type="ECO:0000256" key="9">
    <source>
        <dbReference type="ARBA" id="ARBA00023211"/>
    </source>
</evidence>
<dbReference type="KEGG" id="xbc:ELE36_02720"/>
<comment type="cofactor">
    <cofactor evidence="2">
        <name>Mn(2+)</name>
        <dbReference type="ChEBI" id="CHEBI:29035"/>
    </cofactor>
</comment>
<evidence type="ECO:0000256" key="6">
    <source>
        <dbReference type="ARBA" id="ARBA00022723"/>
    </source>
</evidence>
<dbReference type="GO" id="GO:0070006">
    <property type="term" value="F:metalloaminopeptidase activity"/>
    <property type="evidence" value="ECO:0007669"/>
    <property type="project" value="InterPro"/>
</dbReference>
<evidence type="ECO:0000256" key="11">
    <source>
        <dbReference type="ARBA" id="ARBA00075356"/>
    </source>
</evidence>
<dbReference type="GO" id="GO:0005829">
    <property type="term" value="C:cytosol"/>
    <property type="evidence" value="ECO:0007669"/>
    <property type="project" value="TreeGrafter"/>
</dbReference>
<comment type="similarity">
    <text evidence="3">Belongs to the peptidase M24B family.</text>
</comment>
<keyword evidence="8" id="KW-0482">Metalloprotease</keyword>
<evidence type="ECO:0000256" key="5">
    <source>
        <dbReference type="ARBA" id="ARBA00022670"/>
    </source>
</evidence>
<proteinExistence type="inferred from homology"/>
<name>A0A411HFY8_9GAMM</name>
<keyword evidence="9" id="KW-0464">Manganese</keyword>
<dbReference type="FunFam" id="3.90.230.10:FF:000002">
    <property type="entry name" value="Xaa-Pro aminopeptidase 3"/>
    <property type="match status" value="1"/>
</dbReference>
<dbReference type="RefSeq" id="WP_129831630.1">
    <property type="nucleotide sequence ID" value="NZ_CP035704.1"/>
</dbReference>
<evidence type="ECO:0000313" key="15">
    <source>
        <dbReference type="Proteomes" id="UP000291562"/>
    </source>
</evidence>
<dbReference type="SMART" id="SM01011">
    <property type="entry name" value="AMP_N"/>
    <property type="match status" value="1"/>
</dbReference>
<dbReference type="GO" id="GO:0030145">
    <property type="term" value="F:manganese ion binding"/>
    <property type="evidence" value="ECO:0007669"/>
    <property type="project" value="InterPro"/>
</dbReference>
<dbReference type="OrthoDB" id="9806388at2"/>
<dbReference type="SUPFAM" id="SSF53092">
    <property type="entry name" value="Creatinase/prolidase N-terminal domain"/>
    <property type="match status" value="1"/>
</dbReference>